<evidence type="ECO:0000313" key="2">
    <source>
        <dbReference type="Proteomes" id="UP001247620"/>
    </source>
</evidence>
<sequence length="53" mass="6255">MNKLSKYNQCKFLIGFVSLFSMSLLSRAPFENNPQNCEMISVVKRRKKANWQE</sequence>
<keyword evidence="2" id="KW-1185">Reference proteome</keyword>
<name>A0ABU1T7R3_9SPHI</name>
<dbReference type="EMBL" id="JAVDUU010000001">
    <property type="protein sequence ID" value="MDR6941424.1"/>
    <property type="molecule type" value="Genomic_DNA"/>
</dbReference>
<evidence type="ECO:0008006" key="3">
    <source>
        <dbReference type="Google" id="ProtNLM"/>
    </source>
</evidence>
<evidence type="ECO:0000313" key="1">
    <source>
        <dbReference type="EMBL" id="MDR6941424.1"/>
    </source>
</evidence>
<proteinExistence type="predicted"/>
<organism evidence="1 2">
    <name type="scientific">Mucilaginibacter pocheonensis</name>
    <dbReference type="NCBI Taxonomy" id="398050"/>
    <lineage>
        <taxon>Bacteria</taxon>
        <taxon>Pseudomonadati</taxon>
        <taxon>Bacteroidota</taxon>
        <taxon>Sphingobacteriia</taxon>
        <taxon>Sphingobacteriales</taxon>
        <taxon>Sphingobacteriaceae</taxon>
        <taxon>Mucilaginibacter</taxon>
    </lineage>
</organism>
<protein>
    <recommendedName>
        <fullName evidence="3">Cyclic lactone autoinducer peptide</fullName>
    </recommendedName>
</protein>
<accession>A0ABU1T7R3</accession>
<reference evidence="1 2" key="1">
    <citation type="submission" date="2023-07" db="EMBL/GenBank/DDBJ databases">
        <title>Sorghum-associated microbial communities from plants grown in Nebraska, USA.</title>
        <authorList>
            <person name="Schachtman D."/>
        </authorList>
    </citation>
    <scope>NUCLEOTIDE SEQUENCE [LARGE SCALE GENOMIC DNA]</scope>
    <source>
        <strain evidence="1 2">3262</strain>
    </source>
</reference>
<gene>
    <name evidence="1" type="ORF">J2W55_001252</name>
</gene>
<dbReference type="Proteomes" id="UP001247620">
    <property type="component" value="Unassembled WGS sequence"/>
</dbReference>
<comment type="caution">
    <text evidence="1">The sequence shown here is derived from an EMBL/GenBank/DDBJ whole genome shotgun (WGS) entry which is preliminary data.</text>
</comment>
<dbReference type="RefSeq" id="WP_310093150.1">
    <property type="nucleotide sequence ID" value="NZ_JAVDUU010000001.1"/>
</dbReference>